<dbReference type="InterPro" id="IPR025102">
    <property type="entry name" value="DUF4026_N"/>
</dbReference>
<evidence type="ECO:0000259" key="2">
    <source>
        <dbReference type="Pfam" id="PF13218"/>
    </source>
</evidence>
<dbReference type="eggNOG" id="COG0457">
    <property type="taxonomic scope" value="Bacteria"/>
</dbReference>
<reference evidence="4 5" key="1">
    <citation type="submission" date="2010-12" db="EMBL/GenBank/DDBJ databases">
        <authorList>
            <person name="Muzny D."/>
            <person name="Qin X."/>
            <person name="Deng J."/>
            <person name="Jiang H."/>
            <person name="Liu Y."/>
            <person name="Qu J."/>
            <person name="Song X.-Z."/>
            <person name="Zhang L."/>
            <person name="Thornton R."/>
            <person name="Coyle M."/>
            <person name="Francisco L."/>
            <person name="Jackson L."/>
            <person name="Javaid M."/>
            <person name="Korchina V."/>
            <person name="Kovar C."/>
            <person name="Mata R."/>
            <person name="Mathew T."/>
            <person name="Ngo R."/>
            <person name="Nguyen L."/>
            <person name="Nguyen N."/>
            <person name="Okwuonu G."/>
            <person name="Ongeri F."/>
            <person name="Pham C."/>
            <person name="Simmons D."/>
            <person name="Wilczek-Boney K."/>
            <person name="Hale W."/>
            <person name="Jakkamsetti A."/>
            <person name="Pham P."/>
            <person name="Ruth R."/>
            <person name="San Lucas F."/>
            <person name="Warren J."/>
            <person name="Zhang J."/>
            <person name="Zhao Z."/>
            <person name="Zhou C."/>
            <person name="Zhu D."/>
            <person name="Lee S."/>
            <person name="Bess C."/>
            <person name="Blankenburg K."/>
            <person name="Forbes L."/>
            <person name="Fu Q."/>
            <person name="Gubbala S."/>
            <person name="Hirani K."/>
            <person name="Jayaseelan J.C."/>
            <person name="Lara F."/>
            <person name="Munidasa M."/>
            <person name="Palculict T."/>
            <person name="Patil S."/>
            <person name="Pu L.-L."/>
            <person name="Saada N."/>
            <person name="Tang L."/>
            <person name="Weissenberger G."/>
            <person name="Zhu Y."/>
            <person name="Hemphill L."/>
            <person name="Shang Y."/>
            <person name="Youmans B."/>
            <person name="Ayvaz T."/>
            <person name="Ross M."/>
            <person name="Santibanez J."/>
            <person name="Aqrawi P."/>
            <person name="Gross S."/>
            <person name="Joshi V."/>
            <person name="Fowler G."/>
            <person name="Nazareth L."/>
            <person name="Reid J."/>
            <person name="Worley K."/>
            <person name="Petrosino J."/>
            <person name="Highlander S."/>
            <person name="Gibbs R."/>
        </authorList>
    </citation>
    <scope>NUCLEOTIDE SEQUENCE [LARGE SCALE GENOMIC DNA]</scope>
    <source>
        <strain evidence="4 5">DSM 3986</strain>
    </source>
</reference>
<protein>
    <submittedName>
        <fullName evidence="4">Uncharacterized protein</fullName>
    </submittedName>
</protein>
<dbReference type="RefSeq" id="WP_008750815.1">
    <property type="nucleotide sequence ID" value="NZ_GL622296.1"/>
</dbReference>
<evidence type="ECO:0000313" key="4">
    <source>
        <dbReference type="EMBL" id="EFU77047.1"/>
    </source>
</evidence>
<dbReference type="Pfam" id="PF22789">
    <property type="entry name" value="DUF4026_C"/>
    <property type="match status" value="1"/>
</dbReference>
<comment type="caution">
    <text evidence="4">The sequence shown here is derived from an EMBL/GenBank/DDBJ whole genome shotgun (WGS) entry which is preliminary data.</text>
</comment>
<proteinExistence type="predicted"/>
<dbReference type="AlphaFoldDB" id="E6LM61"/>
<organism evidence="4 5">
    <name type="scientific">Lachnoanaerobaculum saburreum DSM 3986</name>
    <dbReference type="NCBI Taxonomy" id="887325"/>
    <lineage>
        <taxon>Bacteria</taxon>
        <taxon>Bacillati</taxon>
        <taxon>Bacillota</taxon>
        <taxon>Clostridia</taxon>
        <taxon>Lachnospirales</taxon>
        <taxon>Lachnospiraceae</taxon>
        <taxon>Lachnoanaerobaculum</taxon>
    </lineage>
</organism>
<evidence type="ECO:0000259" key="3">
    <source>
        <dbReference type="Pfam" id="PF22789"/>
    </source>
</evidence>
<evidence type="ECO:0000259" key="1">
    <source>
        <dbReference type="Pfam" id="PF10077"/>
    </source>
</evidence>
<gene>
    <name evidence="4" type="ORF">HMPREF0381_1046</name>
</gene>
<feature type="domain" description="DUF4026" evidence="3">
    <location>
        <begin position="178"/>
        <end position="287"/>
    </location>
</feature>
<evidence type="ECO:0000313" key="5">
    <source>
        <dbReference type="Proteomes" id="UP000003434"/>
    </source>
</evidence>
<dbReference type="Pfam" id="PF10077">
    <property type="entry name" value="DUF2314"/>
    <property type="match status" value="1"/>
</dbReference>
<accession>E6LM61</accession>
<name>E6LM61_9FIRM</name>
<dbReference type="EMBL" id="AEPW01000045">
    <property type="protein sequence ID" value="EFU77047.1"/>
    <property type="molecule type" value="Genomic_DNA"/>
</dbReference>
<dbReference type="Pfam" id="PF13218">
    <property type="entry name" value="DUF4026_N"/>
    <property type="match status" value="1"/>
</dbReference>
<dbReference type="HOGENOM" id="CLU_031278_0_0_9"/>
<feature type="domain" description="DUF2314" evidence="1">
    <location>
        <begin position="331"/>
        <end position="420"/>
    </location>
</feature>
<dbReference type="InterPro" id="IPR053886">
    <property type="entry name" value="DUF4026_middle"/>
</dbReference>
<sequence length="431" mass="50305">MFNLFKKKQNEVELPKVAPMELWEERSYMHVLSDSVDTEDITDAKERIKAIDEVNLIEFNQKDDKSGNIILEYKGEEYGIGFYFGDFVFDSLYSLQKQKIHDEDFKKIEKKTKSFIIYMKFNKNYFDSYHLQLKLITAFFPDTLAVIDESAEKLLSGRWVKLAADSRVAPSADSIFTVQAVYDDKTKKVWFHTHGICRTGFSEFELLDISQDNANDLYYLINTVANRVLYQNEAIDDYMFLGEFVDGNMIVATTLPWNEAVCKYPKDILGGAADRECSHNTNSRVIFLYLTEDDANNKRYTKPSEVEERLINNPLYYYSNEQTENMKFMARDRFGLLKEAVSNNHDYTALIKIGLPTTDEEGNIDYENLEHIWFELKEFNEDGFRAVLTQNPYRVPSMKEGDEGEYTICDVTDWIVYTDDMRIEPNTAYLL</sequence>
<feature type="domain" description="DUF4026" evidence="2">
    <location>
        <begin position="27"/>
        <end position="170"/>
    </location>
</feature>
<dbReference type="Proteomes" id="UP000003434">
    <property type="component" value="Unassembled WGS sequence"/>
</dbReference>
<dbReference type="InterPro" id="IPR018756">
    <property type="entry name" value="DUF2314"/>
</dbReference>